<comment type="caution">
    <text evidence="1">The sequence shown here is derived from an EMBL/GenBank/DDBJ whole genome shotgun (WGS) entry which is preliminary data.</text>
</comment>
<proteinExistence type="predicted"/>
<accession>A0AAV4Y786</accession>
<keyword evidence="2" id="KW-1185">Reference proteome</keyword>
<dbReference type="Proteomes" id="UP001054945">
    <property type="component" value="Unassembled WGS sequence"/>
</dbReference>
<evidence type="ECO:0000313" key="2">
    <source>
        <dbReference type="Proteomes" id="UP001054945"/>
    </source>
</evidence>
<sequence length="101" mass="11724">MLTNNLKTLQYVLPPAIRTSHINPRISSPNERKSGYLNRDISPFLNPSASFEPELSHLLRRKEIKISRSKRSHRPIYYQNMEKTPFAARGRFLPDFVLSGD</sequence>
<name>A0AAV4Y786_CAEEX</name>
<protein>
    <submittedName>
        <fullName evidence="1">Uncharacterized protein</fullName>
    </submittedName>
</protein>
<reference evidence="1 2" key="1">
    <citation type="submission" date="2021-06" db="EMBL/GenBank/DDBJ databases">
        <title>Caerostris extrusa draft genome.</title>
        <authorList>
            <person name="Kono N."/>
            <person name="Arakawa K."/>
        </authorList>
    </citation>
    <scope>NUCLEOTIDE SEQUENCE [LARGE SCALE GENOMIC DNA]</scope>
</reference>
<gene>
    <name evidence="1" type="ORF">CEXT_570671</name>
</gene>
<dbReference type="EMBL" id="BPLR01001386">
    <property type="protein sequence ID" value="GIZ02019.1"/>
    <property type="molecule type" value="Genomic_DNA"/>
</dbReference>
<evidence type="ECO:0000313" key="1">
    <source>
        <dbReference type="EMBL" id="GIZ02019.1"/>
    </source>
</evidence>
<dbReference type="AlphaFoldDB" id="A0AAV4Y786"/>
<organism evidence="1 2">
    <name type="scientific">Caerostris extrusa</name>
    <name type="common">Bark spider</name>
    <name type="synonym">Caerostris bankana</name>
    <dbReference type="NCBI Taxonomy" id="172846"/>
    <lineage>
        <taxon>Eukaryota</taxon>
        <taxon>Metazoa</taxon>
        <taxon>Ecdysozoa</taxon>
        <taxon>Arthropoda</taxon>
        <taxon>Chelicerata</taxon>
        <taxon>Arachnida</taxon>
        <taxon>Araneae</taxon>
        <taxon>Araneomorphae</taxon>
        <taxon>Entelegynae</taxon>
        <taxon>Araneoidea</taxon>
        <taxon>Araneidae</taxon>
        <taxon>Caerostris</taxon>
    </lineage>
</organism>